<keyword evidence="1" id="KW-0479">Metal-binding</keyword>
<evidence type="ECO:0000259" key="6">
    <source>
        <dbReference type="PROSITE" id="PS50157"/>
    </source>
</evidence>
<dbReference type="PANTHER" id="PTHR24379">
    <property type="entry name" value="KRAB AND ZINC FINGER DOMAIN-CONTAINING"/>
    <property type="match status" value="1"/>
</dbReference>
<dbReference type="OrthoDB" id="10039931at2759"/>
<dbReference type="PANTHER" id="PTHR24379:SF127">
    <property type="entry name" value="BLOODY FINGERS-RELATED"/>
    <property type="match status" value="1"/>
</dbReference>
<dbReference type="Proteomes" id="UP000271098">
    <property type="component" value="Unassembled WGS sequence"/>
</dbReference>
<gene>
    <name evidence="7" type="ORF">GPUH_LOCUS21666</name>
</gene>
<reference evidence="9" key="1">
    <citation type="submission" date="2016-06" db="UniProtKB">
        <authorList>
            <consortium name="WormBaseParasite"/>
        </authorList>
    </citation>
    <scope>IDENTIFICATION</scope>
</reference>
<dbReference type="WBParaSite" id="GPUH_0002169401-mRNA-1">
    <property type="protein sequence ID" value="GPUH_0002169401-mRNA-1"/>
    <property type="gene ID" value="GPUH_0002169401"/>
</dbReference>
<evidence type="ECO:0000313" key="8">
    <source>
        <dbReference type="Proteomes" id="UP000271098"/>
    </source>
</evidence>
<name>A0A183EL26_9BILA</name>
<keyword evidence="8" id="KW-1185">Reference proteome</keyword>
<organism evidence="9">
    <name type="scientific">Gongylonema pulchrum</name>
    <dbReference type="NCBI Taxonomy" id="637853"/>
    <lineage>
        <taxon>Eukaryota</taxon>
        <taxon>Metazoa</taxon>
        <taxon>Ecdysozoa</taxon>
        <taxon>Nematoda</taxon>
        <taxon>Chromadorea</taxon>
        <taxon>Rhabditida</taxon>
        <taxon>Spirurina</taxon>
        <taxon>Spiruromorpha</taxon>
        <taxon>Spiruroidea</taxon>
        <taxon>Gongylonematidae</taxon>
        <taxon>Gongylonema</taxon>
    </lineage>
</organism>
<evidence type="ECO:0000256" key="1">
    <source>
        <dbReference type="ARBA" id="ARBA00022723"/>
    </source>
</evidence>
<evidence type="ECO:0000313" key="7">
    <source>
        <dbReference type="EMBL" id="VDN38708.1"/>
    </source>
</evidence>
<dbReference type="Gene3D" id="3.30.160.60">
    <property type="entry name" value="Classic Zinc Finger"/>
    <property type="match status" value="4"/>
</dbReference>
<evidence type="ECO:0000313" key="9">
    <source>
        <dbReference type="WBParaSite" id="GPUH_0002169401-mRNA-1"/>
    </source>
</evidence>
<dbReference type="InterPro" id="IPR036236">
    <property type="entry name" value="Znf_C2H2_sf"/>
</dbReference>
<evidence type="ECO:0000256" key="5">
    <source>
        <dbReference type="PROSITE-ProRule" id="PRU00042"/>
    </source>
</evidence>
<dbReference type="InterPro" id="IPR013087">
    <property type="entry name" value="Znf_C2H2_type"/>
</dbReference>
<dbReference type="GO" id="GO:0000981">
    <property type="term" value="F:DNA-binding transcription factor activity, RNA polymerase II-specific"/>
    <property type="evidence" value="ECO:0007669"/>
    <property type="project" value="TreeGrafter"/>
</dbReference>
<feature type="domain" description="C2H2-type" evidence="6">
    <location>
        <begin position="148"/>
        <end position="175"/>
    </location>
</feature>
<feature type="domain" description="C2H2-type" evidence="6">
    <location>
        <begin position="65"/>
        <end position="87"/>
    </location>
</feature>
<sequence length="251" mass="29406">MRFKNKARLRVHLRHHSGDKITACPYCGVFLASNSKLTDHLYRRVKAKVSVCIADAAKVGDERSVCCSLCHRQFETKRLLREHCRRHVMGYKCNYCIVTADSPSSLRRHIATVHAKERVYPCQFCEQRYFQRADLQRHEAVHRSDYTNDCEQCGESFRWRKQLLAHLRKHDSDYKPYTHLCHLCPAKYMSGFGLSRHLIGRHRCKVPEGFSRFHYKKCKDGFARLQTSRCLSRDLARKMGFIHDEPNSSSA</sequence>
<dbReference type="AlphaFoldDB" id="A0A183EL26"/>
<protein>
    <submittedName>
        <fullName evidence="9">C2H2-type domain-containing protein</fullName>
    </submittedName>
</protein>
<reference evidence="7 8" key="2">
    <citation type="submission" date="2018-11" db="EMBL/GenBank/DDBJ databases">
        <authorList>
            <consortium name="Pathogen Informatics"/>
        </authorList>
    </citation>
    <scope>NUCLEOTIDE SEQUENCE [LARGE SCALE GENOMIC DNA]</scope>
</reference>
<evidence type="ECO:0000256" key="3">
    <source>
        <dbReference type="ARBA" id="ARBA00022771"/>
    </source>
</evidence>
<dbReference type="EMBL" id="UYRT01093175">
    <property type="protein sequence ID" value="VDN38708.1"/>
    <property type="molecule type" value="Genomic_DNA"/>
</dbReference>
<evidence type="ECO:0000256" key="2">
    <source>
        <dbReference type="ARBA" id="ARBA00022737"/>
    </source>
</evidence>
<dbReference type="GO" id="GO:0008270">
    <property type="term" value="F:zinc ion binding"/>
    <property type="evidence" value="ECO:0007669"/>
    <property type="project" value="UniProtKB-KW"/>
</dbReference>
<dbReference type="PROSITE" id="PS50157">
    <property type="entry name" value="ZINC_FINGER_C2H2_2"/>
    <property type="match status" value="4"/>
</dbReference>
<evidence type="ECO:0000256" key="4">
    <source>
        <dbReference type="ARBA" id="ARBA00022833"/>
    </source>
</evidence>
<proteinExistence type="predicted"/>
<keyword evidence="2" id="KW-0677">Repeat</keyword>
<keyword evidence="4" id="KW-0862">Zinc</keyword>
<dbReference type="PROSITE" id="PS00028">
    <property type="entry name" value="ZINC_FINGER_C2H2_1"/>
    <property type="match status" value="4"/>
</dbReference>
<dbReference type="SUPFAM" id="SSF57667">
    <property type="entry name" value="beta-beta-alpha zinc fingers"/>
    <property type="match status" value="2"/>
</dbReference>
<dbReference type="SMART" id="SM00355">
    <property type="entry name" value="ZnF_C2H2"/>
    <property type="match status" value="6"/>
</dbReference>
<dbReference type="GO" id="GO:0000977">
    <property type="term" value="F:RNA polymerase II transcription regulatory region sequence-specific DNA binding"/>
    <property type="evidence" value="ECO:0007669"/>
    <property type="project" value="TreeGrafter"/>
</dbReference>
<feature type="domain" description="C2H2-type" evidence="6">
    <location>
        <begin position="91"/>
        <end position="119"/>
    </location>
</feature>
<dbReference type="Pfam" id="PF00096">
    <property type="entry name" value="zf-C2H2"/>
    <property type="match status" value="1"/>
</dbReference>
<accession>A0A183EL26</accession>
<dbReference type="GO" id="GO:0005634">
    <property type="term" value="C:nucleus"/>
    <property type="evidence" value="ECO:0007669"/>
    <property type="project" value="TreeGrafter"/>
</dbReference>
<keyword evidence="3 5" id="KW-0863">Zinc-finger</keyword>
<feature type="domain" description="C2H2-type" evidence="6">
    <location>
        <begin position="120"/>
        <end position="147"/>
    </location>
</feature>